<evidence type="ECO:0000256" key="2">
    <source>
        <dbReference type="ARBA" id="ARBA00022598"/>
    </source>
</evidence>
<evidence type="ECO:0000259" key="10">
    <source>
        <dbReference type="Pfam" id="PF00586"/>
    </source>
</evidence>
<dbReference type="InterPro" id="IPR010074">
    <property type="entry name" value="PRibForGlyAmidine_synth_PurL"/>
</dbReference>
<feature type="binding site" evidence="8">
    <location>
        <begin position="348"/>
        <end position="350"/>
    </location>
    <ligand>
        <name>substrate</name>
    </ligand>
</feature>
<keyword evidence="14" id="KW-1185">Reference proteome</keyword>
<feature type="domain" description="PurM-like C-terminal" evidence="11">
    <location>
        <begin position="238"/>
        <end position="392"/>
    </location>
</feature>
<feature type="compositionally biased region" description="Polar residues" evidence="9">
    <location>
        <begin position="468"/>
        <end position="482"/>
    </location>
</feature>
<protein>
    <recommendedName>
        <fullName evidence="8">Phosphoribosylformylglycinamidine synthase subunit PurL</fullName>
        <shortName evidence="8">FGAM synthase</shortName>
        <ecNumber evidence="8">6.3.5.3</ecNumber>
    </recommendedName>
    <alternativeName>
        <fullName evidence="8">Formylglycinamide ribonucleotide amidotransferase subunit II</fullName>
        <shortName evidence="8">FGAR amidotransferase II</shortName>
        <shortName evidence="8">FGAR-AT II</shortName>
    </alternativeName>
    <alternativeName>
        <fullName evidence="8">Glutamine amidotransferase PurL</fullName>
    </alternativeName>
    <alternativeName>
        <fullName evidence="8">Phosphoribosylformylglycinamidine synthase subunit II</fullName>
    </alternativeName>
</protein>
<dbReference type="NCBIfam" id="NF002290">
    <property type="entry name" value="PRK01213.1"/>
    <property type="match status" value="1"/>
</dbReference>
<dbReference type="Pfam" id="PF02769">
    <property type="entry name" value="AIRS_C"/>
    <property type="match status" value="2"/>
</dbReference>
<dbReference type="RefSeq" id="WP_043056674.1">
    <property type="nucleotide sequence ID" value="NZ_LXEY01000003.1"/>
</dbReference>
<dbReference type="Pfam" id="PF18072">
    <property type="entry name" value="FGAR-AT_linker"/>
    <property type="match status" value="1"/>
</dbReference>
<comment type="caution">
    <text evidence="13">The sequence shown here is derived from an EMBL/GenBank/DDBJ whole genome shotgun (WGS) entry which is preliminary data.</text>
</comment>
<dbReference type="InterPro" id="IPR041609">
    <property type="entry name" value="PurL_linker"/>
</dbReference>
<feature type="binding site" evidence="8">
    <location>
        <position position="127"/>
    </location>
    <ligand>
        <name>ATP</name>
        <dbReference type="ChEBI" id="CHEBI:30616"/>
    </ligand>
</feature>
<organism evidence="13 14">
    <name type="scientific">Enteractinococcus helveticum</name>
    <dbReference type="NCBI Taxonomy" id="1837282"/>
    <lineage>
        <taxon>Bacteria</taxon>
        <taxon>Bacillati</taxon>
        <taxon>Actinomycetota</taxon>
        <taxon>Actinomycetes</taxon>
        <taxon>Micrococcales</taxon>
        <taxon>Micrococcaceae</taxon>
    </lineage>
</organism>
<evidence type="ECO:0000256" key="7">
    <source>
        <dbReference type="ARBA" id="ARBA00022842"/>
    </source>
</evidence>
<dbReference type="PANTHER" id="PTHR43555:SF1">
    <property type="entry name" value="PHOSPHORIBOSYLFORMYLGLYCINAMIDINE SYNTHASE SUBUNIT PURL"/>
    <property type="match status" value="1"/>
</dbReference>
<dbReference type="PANTHER" id="PTHR43555">
    <property type="entry name" value="PHOSPHORIBOSYLFORMYLGLYCINAMIDINE SYNTHASE SUBUNIT PURL"/>
    <property type="match status" value="1"/>
</dbReference>
<feature type="binding site" evidence="8">
    <location>
        <position position="152"/>
    </location>
    <ligand>
        <name>substrate</name>
    </ligand>
</feature>
<dbReference type="SUPFAM" id="SSF55326">
    <property type="entry name" value="PurM N-terminal domain-like"/>
    <property type="match status" value="2"/>
</dbReference>
<feature type="binding site" evidence="8">
    <location>
        <position position="276"/>
    </location>
    <ligand>
        <name>substrate</name>
    </ligand>
</feature>
<feature type="domain" description="PurM-like C-terminal" evidence="11">
    <location>
        <begin position="619"/>
        <end position="758"/>
    </location>
</feature>
<keyword evidence="1 8" id="KW-0963">Cytoplasm</keyword>
<dbReference type="HAMAP" id="MF_00420">
    <property type="entry name" value="PurL_2"/>
    <property type="match status" value="1"/>
</dbReference>
<comment type="pathway">
    <text evidence="8">Purine metabolism; IMP biosynthesis via de novo pathway; 5-amino-1-(5-phospho-D-ribosyl)imidazole from N(2)-formyl-N(1)-(5-phospho-D-ribosyl)glycinamide: step 1/2.</text>
</comment>
<evidence type="ECO:0000256" key="6">
    <source>
        <dbReference type="ARBA" id="ARBA00022840"/>
    </source>
</evidence>
<evidence type="ECO:0000313" key="14">
    <source>
        <dbReference type="Proteomes" id="UP000078292"/>
    </source>
</evidence>
<dbReference type="FunFam" id="3.30.1330.10:FF:000004">
    <property type="entry name" value="Phosphoribosylformylglycinamidine synthase subunit PurL"/>
    <property type="match status" value="1"/>
</dbReference>
<feature type="domain" description="PurM-like N-terminal" evidence="10">
    <location>
        <begin position="483"/>
        <end position="601"/>
    </location>
</feature>
<comment type="similarity">
    <text evidence="8">Belongs to the FGAMS family.</text>
</comment>
<dbReference type="PIRSF" id="PIRSF001587">
    <property type="entry name" value="FGAM_synthase_II"/>
    <property type="match status" value="1"/>
</dbReference>
<dbReference type="InterPro" id="IPR010918">
    <property type="entry name" value="PurM-like_C_dom"/>
</dbReference>
<feature type="binding site" evidence="8">
    <location>
        <position position="577"/>
    </location>
    <ligand>
        <name>ATP</name>
        <dbReference type="ChEBI" id="CHEBI:30616"/>
    </ligand>
</feature>
<dbReference type="InterPro" id="IPR036676">
    <property type="entry name" value="PurM-like_C_sf"/>
</dbReference>
<comment type="subcellular location">
    <subcellularLocation>
        <location evidence="8">Cytoplasm</location>
    </subcellularLocation>
</comment>
<keyword evidence="4 8" id="KW-0547">Nucleotide-binding</keyword>
<evidence type="ECO:0000313" key="13">
    <source>
        <dbReference type="EMBL" id="OAV63104.1"/>
    </source>
</evidence>
<reference evidence="13 14" key="1">
    <citation type="submission" date="2016-04" db="EMBL/GenBank/DDBJ databases">
        <title>First whole genome shotgun sequence of the bacterium Enteractinococcus sp. strain UASWS1574.</title>
        <authorList>
            <person name="Crovadore J."/>
            <person name="Chablais R."/>
            <person name="Lefort F."/>
        </authorList>
    </citation>
    <scope>NUCLEOTIDE SEQUENCE [LARGE SCALE GENOMIC DNA]</scope>
    <source>
        <strain evidence="13 14">UASWS1574</strain>
    </source>
</reference>
<dbReference type="GO" id="GO:0004642">
    <property type="term" value="F:phosphoribosylformylglycinamidine synthase activity"/>
    <property type="evidence" value="ECO:0007669"/>
    <property type="project" value="UniProtKB-UniRule"/>
</dbReference>
<keyword evidence="5 8" id="KW-0658">Purine biosynthesis</keyword>
<dbReference type="Gene3D" id="3.90.650.10">
    <property type="entry name" value="PurM-like C-terminal domain"/>
    <property type="match status" value="2"/>
</dbReference>
<evidence type="ECO:0000259" key="11">
    <source>
        <dbReference type="Pfam" id="PF02769"/>
    </source>
</evidence>
<name>A0A1B7M3D3_9MICC</name>
<comment type="caution">
    <text evidence="8">Lacks conserved residue(s) required for the propagation of feature annotation.</text>
</comment>
<feature type="binding site" evidence="8">
    <location>
        <position position="304"/>
    </location>
    <ligand>
        <name>Mg(2+)</name>
        <dbReference type="ChEBI" id="CHEBI:18420"/>
        <label>2</label>
    </ligand>
</feature>
<comment type="subunit">
    <text evidence="8">Monomer. Part of the FGAM synthase complex composed of 1 PurL, 1 PurQ and 2 PurS subunits.</text>
</comment>
<evidence type="ECO:0000256" key="5">
    <source>
        <dbReference type="ARBA" id="ARBA00022755"/>
    </source>
</evidence>
<dbReference type="EC" id="6.3.5.3" evidence="8"/>
<dbReference type="AlphaFoldDB" id="A0A1B7M3D3"/>
<feature type="region of interest" description="Disordered" evidence="9">
    <location>
        <begin position="468"/>
        <end position="488"/>
    </location>
</feature>
<evidence type="ECO:0000259" key="12">
    <source>
        <dbReference type="Pfam" id="PF18072"/>
    </source>
</evidence>
<evidence type="ECO:0000256" key="4">
    <source>
        <dbReference type="ARBA" id="ARBA00022741"/>
    </source>
</evidence>
<evidence type="ECO:0000256" key="8">
    <source>
        <dbReference type="HAMAP-Rule" id="MF_00420"/>
    </source>
</evidence>
<dbReference type="GO" id="GO:0006189">
    <property type="term" value="P:'de novo' IMP biosynthetic process"/>
    <property type="evidence" value="ECO:0007669"/>
    <property type="project" value="UniProtKB-UniRule"/>
</dbReference>
<dbReference type="NCBIfam" id="TIGR01736">
    <property type="entry name" value="FGAM_synth_II"/>
    <property type="match status" value="1"/>
</dbReference>
<feature type="active site" description="Proton acceptor" evidence="8">
    <location>
        <position position="131"/>
    </location>
</feature>
<dbReference type="GO" id="GO:0000287">
    <property type="term" value="F:magnesium ion binding"/>
    <property type="evidence" value="ECO:0007669"/>
    <property type="project" value="UniProtKB-UniRule"/>
</dbReference>
<dbReference type="UniPathway" id="UPA00074">
    <property type="reaction ID" value="UER00128"/>
</dbReference>
<dbReference type="CDD" id="cd02203">
    <property type="entry name" value="PurL_repeat1"/>
    <property type="match status" value="1"/>
</dbReference>
<keyword evidence="3 8" id="KW-0479">Metal-binding</keyword>
<dbReference type="Gene3D" id="3.30.1330.10">
    <property type="entry name" value="PurM-like, N-terminal domain"/>
    <property type="match status" value="2"/>
</dbReference>
<dbReference type="CDD" id="cd02204">
    <property type="entry name" value="PurL_repeat2"/>
    <property type="match status" value="1"/>
</dbReference>
<accession>A0A1B7M3D3</accession>
<dbReference type="SUPFAM" id="SSF56042">
    <property type="entry name" value="PurM C-terminal domain-like"/>
    <property type="match status" value="2"/>
</dbReference>
<gene>
    <name evidence="8" type="primary">purL</name>
    <name evidence="13" type="ORF">A6F49_02820</name>
</gene>
<dbReference type="Pfam" id="PF00586">
    <property type="entry name" value="AIRS"/>
    <property type="match status" value="2"/>
</dbReference>
<evidence type="ECO:0000256" key="3">
    <source>
        <dbReference type="ARBA" id="ARBA00022723"/>
    </source>
</evidence>
<feature type="binding site" evidence="8">
    <location>
        <position position="129"/>
    </location>
    <ligand>
        <name>Mg(2+)</name>
        <dbReference type="ChEBI" id="CHEBI:18420"/>
        <label>1</label>
    </ligand>
</feature>
<comment type="function">
    <text evidence="8">Part of the phosphoribosylformylglycinamidine synthase complex involved in the purines biosynthetic pathway. Catalyzes the ATP-dependent conversion of formylglycinamide ribonucleotide (FGAR) and glutamine to yield formylglycinamidine ribonucleotide (FGAM) and glutamate. The FGAM synthase complex is composed of three subunits. PurQ produces an ammonia molecule by converting glutamine to glutamate. PurL transfers the ammonia molecule to FGAR to form FGAM in an ATP-dependent manner. PurS interacts with PurQ and PurL and is thought to assist in the transfer of the ammonia molecule from PurQ to PurL.</text>
</comment>
<keyword evidence="2 8" id="KW-0436">Ligase</keyword>
<keyword evidence="7 8" id="KW-0460">Magnesium</keyword>
<feature type="domain" description="PurM-like N-terminal" evidence="10">
    <location>
        <begin position="110"/>
        <end position="224"/>
    </location>
</feature>
<feature type="binding site" evidence="8">
    <location>
        <position position="83"/>
    </location>
    <ligand>
        <name>ATP</name>
        <dbReference type="ChEBI" id="CHEBI:30616"/>
    </ligand>
</feature>
<dbReference type="Proteomes" id="UP000078292">
    <property type="component" value="Unassembled WGS sequence"/>
</dbReference>
<dbReference type="OrthoDB" id="9804441at2"/>
<sequence>MVRAYLFPWCVPQAQPTVKELSVNNTPLDTVAYAGETPDVEQPWADLGLNEQEYSRIREILGRRPTEAELAMYSSMWSEHTSYKSSKVHLRQFGEKTTEEMQQHMLVGLGENAGVVDLGDGWAVTFKVESHNSPSYLEPFQGAATGIGGVVRDIISMGARPVAVLDSLRVGHEDHEDTARIVKGAVAGVGHYGNILGVPNIAGETAFDPVFQGNPLVNAGAVGVLRHEDLRLAQASGTGNKIVLFGARTGGDGIGGAAMSSAAFDDEGAANTPVVQAGDPLQENVIIEATLELFATSLVEGIQDLGAAGIACATSELAAGGDGGMHVELTNVLLRDEGLTAGDILMSESQERMMAVVTPDNVTAFEEIMAKYGVEYSWLGEVNASGRLTIDWNGERIVDVDPTTVADGGPVYERPYARPEWLDTVKADTFRSSDAAANLPETGEELKAAVVELMASANMADRSWITSQTDTSVGGNTRQGAPNDSGVLRVDEETGMGIGLAIDCNSRYTYLDPYAGSQLAVAESYRNVATSGATPLGISDGLNFGSPEDPGVMWQFAESTRGIADACMELSIPVTGGNVSLYNQTVDTPIHPTPMIVTLGRYDDVATAVPSWLHPAFDGSALYLLGETFDELDGSQFAHLRGHLGGVPPKVDLAKEQQLAGLLTNASRTHMLDAAHDLSEGGLAGALSDMVLAAGVGVRINLSYITERDGIDAFTALFSESQARALVAVPLSEEVRFRGIAESRNYPSLRIGVVDAGSQALEIQDLFTATIDELREGWATALPKRFGN</sequence>
<comment type="catalytic activity">
    <reaction evidence="8">
        <text>N(2)-formyl-N(1)-(5-phospho-beta-D-ribosyl)glycinamide + L-glutamine + ATP + H2O = 2-formamido-N(1)-(5-O-phospho-beta-D-ribosyl)acetamidine + L-glutamate + ADP + phosphate + H(+)</text>
        <dbReference type="Rhea" id="RHEA:17129"/>
        <dbReference type="ChEBI" id="CHEBI:15377"/>
        <dbReference type="ChEBI" id="CHEBI:15378"/>
        <dbReference type="ChEBI" id="CHEBI:29985"/>
        <dbReference type="ChEBI" id="CHEBI:30616"/>
        <dbReference type="ChEBI" id="CHEBI:43474"/>
        <dbReference type="ChEBI" id="CHEBI:58359"/>
        <dbReference type="ChEBI" id="CHEBI:147286"/>
        <dbReference type="ChEBI" id="CHEBI:147287"/>
        <dbReference type="ChEBI" id="CHEBI:456216"/>
        <dbReference type="EC" id="6.3.5.3"/>
    </reaction>
</comment>
<evidence type="ECO:0000256" key="1">
    <source>
        <dbReference type="ARBA" id="ARBA00022490"/>
    </source>
</evidence>
<proteinExistence type="inferred from homology"/>
<dbReference type="GO" id="GO:0005737">
    <property type="term" value="C:cytoplasm"/>
    <property type="evidence" value="ECO:0007669"/>
    <property type="project" value="UniProtKB-SubCell"/>
</dbReference>
<feature type="binding site" evidence="8">
    <location>
        <position position="578"/>
    </location>
    <ligand>
        <name>Mg(2+)</name>
        <dbReference type="ChEBI" id="CHEBI:18420"/>
        <label>1</label>
    </ligand>
</feature>
<dbReference type="STRING" id="1837282.A6F49_02820"/>
<dbReference type="EMBL" id="LXEY01000003">
    <property type="protein sequence ID" value="OAV63104.1"/>
    <property type="molecule type" value="Genomic_DNA"/>
</dbReference>
<dbReference type="InterPro" id="IPR016188">
    <property type="entry name" value="PurM-like_N"/>
</dbReference>
<feature type="binding site" evidence="8">
    <location>
        <position position="580"/>
    </location>
    <ligand>
        <name>substrate</name>
    </ligand>
</feature>
<evidence type="ECO:0000256" key="9">
    <source>
        <dbReference type="SAM" id="MobiDB-lite"/>
    </source>
</evidence>
<keyword evidence="6 8" id="KW-0067">ATP-binding</keyword>
<feature type="binding site" evidence="8">
    <location>
        <position position="153"/>
    </location>
    <ligand>
        <name>Mg(2+)</name>
        <dbReference type="ChEBI" id="CHEBI:18420"/>
        <label>2</label>
    </ligand>
</feature>
<feature type="binding site" evidence="8">
    <location>
        <position position="540"/>
    </location>
    <ligand>
        <name>ATP</name>
        <dbReference type="ChEBI" id="CHEBI:30616"/>
    </ligand>
</feature>
<dbReference type="InterPro" id="IPR036921">
    <property type="entry name" value="PurM-like_N_sf"/>
</dbReference>
<feature type="active site" evidence="8">
    <location>
        <position position="80"/>
    </location>
</feature>
<dbReference type="GO" id="GO:0005524">
    <property type="term" value="F:ATP binding"/>
    <property type="evidence" value="ECO:0007669"/>
    <property type="project" value="UniProtKB-UniRule"/>
</dbReference>
<feature type="domain" description="Phosphoribosylformylglycinamidine synthase linker" evidence="12">
    <location>
        <begin position="45"/>
        <end position="84"/>
    </location>
</feature>